<name>A0A5E5BJ27_9BURK</name>
<accession>A0A5E5BJ27</accession>
<evidence type="ECO:0000313" key="3">
    <source>
        <dbReference type="EMBL" id="VVE86241.1"/>
    </source>
</evidence>
<evidence type="ECO:0000313" key="4">
    <source>
        <dbReference type="Proteomes" id="UP000382040"/>
    </source>
</evidence>
<evidence type="ECO:0000259" key="2">
    <source>
        <dbReference type="Pfam" id="PF01266"/>
    </source>
</evidence>
<dbReference type="SUPFAM" id="SSF51905">
    <property type="entry name" value="FAD/NAD(P)-binding domain"/>
    <property type="match status" value="1"/>
</dbReference>
<reference evidence="3 4" key="1">
    <citation type="submission" date="2019-08" db="EMBL/GenBank/DDBJ databases">
        <authorList>
            <person name="Peeters C."/>
        </authorList>
    </citation>
    <scope>NUCLEOTIDE SEQUENCE [LARGE SCALE GENOMIC DNA]</scope>
    <source>
        <strain evidence="3 4">LMG 20603</strain>
    </source>
</reference>
<sequence length="429" mass="45589">MFLQDGFMNDSRPVVVIGGGLVGVCTAAYLQRAGYSVVIVDRQSARQAASLGNAGCINGSSVVPIAMPGVLWQVPGWLMQPDGPLVLRWRYLPRMVPWLMRFVAASQPARVAAQAHALRALLGPALDAYQPLLDDANANDLVSRRGYLIAYSSQNGMAGDEGGMALRRDNGVRIETLDAAALREFEPTLSHDFVGARYISETGHTLDPGALLARLTAQVIARGGRVVDAAATAIETNDTQAVAVHTEKGREAASAVVIAAGAWSAPFVRQLGDSIVFDTERGYHVEIPTPDEMPSRPVMWAEGKLFATPMNGRLRGAGTVELAGLQAPPNWRRADLLLGQLHKMFPGAVQGTKSTQSVDGARWQGFRPSTPDSLPVLGAASKVPNAFYAFGHGHVGLTAAASTGRIIAALVAGERPLIDLSPFSIGRFR</sequence>
<dbReference type="PANTHER" id="PTHR13847:SF289">
    <property type="entry name" value="GLYCINE OXIDASE"/>
    <property type="match status" value="1"/>
</dbReference>
<dbReference type="InterPro" id="IPR006076">
    <property type="entry name" value="FAD-dep_OxRdtase"/>
</dbReference>
<keyword evidence="4" id="KW-1185">Reference proteome</keyword>
<evidence type="ECO:0000256" key="1">
    <source>
        <dbReference type="ARBA" id="ARBA00023002"/>
    </source>
</evidence>
<dbReference type="AlphaFoldDB" id="A0A5E5BJ27"/>
<gene>
    <name evidence="3" type="ORF">PBR20603_00160</name>
</gene>
<dbReference type="Proteomes" id="UP000382040">
    <property type="component" value="Unassembled WGS sequence"/>
</dbReference>
<dbReference type="EMBL" id="CABPST010000001">
    <property type="protein sequence ID" value="VVE86241.1"/>
    <property type="molecule type" value="Genomic_DNA"/>
</dbReference>
<dbReference type="InterPro" id="IPR036188">
    <property type="entry name" value="FAD/NAD-bd_sf"/>
</dbReference>
<proteinExistence type="predicted"/>
<protein>
    <submittedName>
        <fullName evidence="3">FAD-dependent oxidoreductase</fullName>
    </submittedName>
</protein>
<dbReference type="SUPFAM" id="SSF54373">
    <property type="entry name" value="FAD-linked reductases, C-terminal domain"/>
    <property type="match status" value="1"/>
</dbReference>
<dbReference type="OrthoDB" id="18526at2"/>
<keyword evidence="1" id="KW-0560">Oxidoreductase</keyword>
<feature type="domain" description="FAD dependent oxidoreductase" evidence="2">
    <location>
        <begin position="14"/>
        <end position="410"/>
    </location>
</feature>
<dbReference type="PANTHER" id="PTHR13847">
    <property type="entry name" value="SARCOSINE DEHYDROGENASE-RELATED"/>
    <property type="match status" value="1"/>
</dbReference>
<dbReference type="Pfam" id="PF01266">
    <property type="entry name" value="DAO"/>
    <property type="match status" value="1"/>
</dbReference>
<dbReference type="GO" id="GO:0005737">
    <property type="term" value="C:cytoplasm"/>
    <property type="evidence" value="ECO:0007669"/>
    <property type="project" value="TreeGrafter"/>
</dbReference>
<organism evidence="3 4">
    <name type="scientific">Pandoraea bronchicola</name>
    <dbReference type="NCBI Taxonomy" id="2508287"/>
    <lineage>
        <taxon>Bacteria</taxon>
        <taxon>Pseudomonadati</taxon>
        <taxon>Pseudomonadota</taxon>
        <taxon>Betaproteobacteria</taxon>
        <taxon>Burkholderiales</taxon>
        <taxon>Burkholderiaceae</taxon>
        <taxon>Pandoraea</taxon>
    </lineage>
</organism>
<dbReference type="GO" id="GO:0016491">
    <property type="term" value="F:oxidoreductase activity"/>
    <property type="evidence" value="ECO:0007669"/>
    <property type="project" value="UniProtKB-KW"/>
</dbReference>
<dbReference type="Gene3D" id="3.30.9.10">
    <property type="entry name" value="D-Amino Acid Oxidase, subunit A, domain 2"/>
    <property type="match status" value="1"/>
</dbReference>
<dbReference type="Gene3D" id="3.50.50.60">
    <property type="entry name" value="FAD/NAD(P)-binding domain"/>
    <property type="match status" value="2"/>
</dbReference>